<proteinExistence type="predicted"/>
<accession>A0ABS0T6A3</accession>
<evidence type="ECO:0000313" key="3">
    <source>
        <dbReference type="Proteomes" id="UP000639859"/>
    </source>
</evidence>
<evidence type="ECO:0000256" key="1">
    <source>
        <dbReference type="SAM" id="SignalP"/>
    </source>
</evidence>
<feature type="signal peptide" evidence="1">
    <location>
        <begin position="1"/>
        <end position="20"/>
    </location>
</feature>
<dbReference type="EMBL" id="JADWOX010000021">
    <property type="protein sequence ID" value="MBI1686392.1"/>
    <property type="molecule type" value="Genomic_DNA"/>
</dbReference>
<protein>
    <submittedName>
        <fullName evidence="2">Uncharacterized protein</fullName>
    </submittedName>
</protein>
<sequence>MRWMGVLGVGLAMAGGVAQAEDVCAKAAPALPGFICVATAHGAALAPDPARADELARYASAGEQRFQARFARPATPYIVYETADLAQTRQANAALLKLGYDRVLAWPTKQTQKDSLGKALQQQVEQMQAQGKPQAFIDQVVQRRQAAMDASIDQREASVVPHELAHQWYVESGWPGVRGDVGGHYGGPGPDWMDELSAIVAESDANADARRGQFRDLYLAAQPQTSGALTQADLLDLSGFLDQVHPAHARDLAAGAPPPKPGVTVRVETSQGGPVSPINLFYVKDRMFADFLMARTGDPAVFGSILDAFKRGQTFDDWLRVDGAEKGLAPDRQGLERQWRDWLKEKLGESKVA</sequence>
<feature type="chain" id="PRO_5047367390" evidence="1">
    <location>
        <begin position="21"/>
        <end position="353"/>
    </location>
</feature>
<keyword evidence="1" id="KW-0732">Signal</keyword>
<keyword evidence="3" id="KW-1185">Reference proteome</keyword>
<dbReference type="Proteomes" id="UP000639859">
    <property type="component" value="Unassembled WGS sequence"/>
</dbReference>
<name>A0ABS0T6A3_9CAUL</name>
<comment type="caution">
    <text evidence="2">The sequence shown here is derived from an EMBL/GenBank/DDBJ whole genome shotgun (WGS) entry which is preliminary data.</text>
</comment>
<organism evidence="2 3">
    <name type="scientific">Caulobacter hibisci</name>
    <dbReference type="NCBI Taxonomy" id="2035993"/>
    <lineage>
        <taxon>Bacteria</taxon>
        <taxon>Pseudomonadati</taxon>
        <taxon>Pseudomonadota</taxon>
        <taxon>Alphaproteobacteria</taxon>
        <taxon>Caulobacterales</taxon>
        <taxon>Caulobacteraceae</taxon>
        <taxon>Caulobacter</taxon>
    </lineage>
</organism>
<gene>
    <name evidence="2" type="ORF">I4Q42_22205</name>
</gene>
<reference evidence="2 3" key="1">
    <citation type="submission" date="2020-11" db="EMBL/GenBank/DDBJ databases">
        <title>genome sequence of strain KACC 18849.</title>
        <authorList>
            <person name="Gao J."/>
            <person name="Zhang X."/>
        </authorList>
    </citation>
    <scope>NUCLEOTIDE SEQUENCE [LARGE SCALE GENOMIC DNA]</scope>
    <source>
        <strain evidence="2 3">KACC 18849</strain>
    </source>
</reference>
<dbReference type="RefSeq" id="WP_198578281.1">
    <property type="nucleotide sequence ID" value="NZ_JADWOX010000021.1"/>
</dbReference>
<evidence type="ECO:0000313" key="2">
    <source>
        <dbReference type="EMBL" id="MBI1686392.1"/>
    </source>
</evidence>